<organism evidence="4 5">
    <name type="scientific">Campylobacter avium LMG 24591</name>
    <dbReference type="NCBI Taxonomy" id="522484"/>
    <lineage>
        <taxon>Bacteria</taxon>
        <taxon>Pseudomonadati</taxon>
        <taxon>Campylobacterota</taxon>
        <taxon>Epsilonproteobacteria</taxon>
        <taxon>Campylobacterales</taxon>
        <taxon>Campylobacteraceae</taxon>
        <taxon>Campylobacter</taxon>
    </lineage>
</organism>
<evidence type="ECO:0000256" key="1">
    <source>
        <dbReference type="ARBA" id="ARBA00022741"/>
    </source>
</evidence>
<evidence type="ECO:0000259" key="3">
    <source>
        <dbReference type="Pfam" id="PF06745"/>
    </source>
</evidence>
<feature type="domain" description="KaiC-like" evidence="3">
    <location>
        <begin position="150"/>
        <end position="352"/>
    </location>
</feature>
<keyword evidence="2" id="KW-0067">ATP-binding</keyword>
<dbReference type="AlphaFoldDB" id="A0A222MWV8"/>
<protein>
    <submittedName>
        <fullName evidence="4">Putative recombinase</fullName>
    </submittedName>
</protein>
<reference evidence="4 5" key="1">
    <citation type="submission" date="2017-07" db="EMBL/GenBank/DDBJ databases">
        <title>Analysis of two Campylobacter avium genomes and identification of a novel hippuricase gene.</title>
        <authorList>
            <person name="Miller W.G."/>
            <person name="Chapman M.H."/>
            <person name="Yee E."/>
            <person name="Revez J."/>
            <person name="Bono J.L."/>
            <person name="Rossi M."/>
        </authorList>
    </citation>
    <scope>NUCLEOTIDE SEQUENCE [LARGE SCALE GENOMIC DNA]</scope>
    <source>
        <strain evidence="4 5">LMG 24591</strain>
    </source>
</reference>
<evidence type="ECO:0000313" key="5">
    <source>
        <dbReference type="Proteomes" id="UP000201169"/>
    </source>
</evidence>
<accession>A0A222MWV8</accession>
<dbReference type="EMBL" id="CP022347">
    <property type="protein sequence ID" value="ASQ30251.1"/>
    <property type="molecule type" value="Genomic_DNA"/>
</dbReference>
<dbReference type="Pfam" id="PF06745">
    <property type="entry name" value="ATPase"/>
    <property type="match status" value="1"/>
</dbReference>
<name>A0A222MWV8_9BACT</name>
<dbReference type="Gene3D" id="3.40.50.300">
    <property type="entry name" value="P-loop containing nucleotide triphosphate hydrolases"/>
    <property type="match status" value="1"/>
</dbReference>
<dbReference type="PANTHER" id="PTHR43637:SF3">
    <property type="entry name" value="FLAGELLA-RELATED PROTEIN H-RELATED"/>
    <property type="match status" value="1"/>
</dbReference>
<evidence type="ECO:0000313" key="4">
    <source>
        <dbReference type="EMBL" id="ASQ30251.1"/>
    </source>
</evidence>
<gene>
    <name evidence="4" type="ORF">CAV_0584</name>
</gene>
<dbReference type="RefSeq" id="WP_094325021.1">
    <property type="nucleotide sequence ID" value="NZ_CP022347.1"/>
</dbReference>
<dbReference type="Proteomes" id="UP000201169">
    <property type="component" value="Chromosome"/>
</dbReference>
<dbReference type="InterPro" id="IPR014774">
    <property type="entry name" value="KaiC-like_dom"/>
</dbReference>
<sequence>MLEQEILKSFIAYPHLIDDFLEKAPLKCFSKEAQPYLKIILDLKDKNLLNLSVFMQSVDKNQQKSEYFLGLLSADESPLFVQYASYLLKAYKLKKQEEIANTLMQASNANTLLDLDFLSKELEVEAKDILDLNKWLEYYEKKPSMTKYSTSLAFLDNAFEGGFELAQLMLISGDEESGKTTLCVQILEELAKTTKVAFFSFEFTVEQYLRSFKELNKKTRFENFFLINDGYELFEIVDNIKKLAKQGVKFFLIDSQMRIEVDSKGKQALNMEEKESLKFSTLAKLCHALEIFVFLIVQTSKSDTTSPTGSKKGAHEASIILRIEKIKPDKNDIAQKNNDFDEFKRVLILKKNKQTGKHFKGEVAFNPQKRKFSDLGVAQKPKSYVDMKEIKSELEYLDIF</sequence>
<dbReference type="OrthoDB" id="5318038at2"/>
<dbReference type="PANTHER" id="PTHR43637">
    <property type="entry name" value="UPF0273 PROTEIN TM_0370"/>
    <property type="match status" value="1"/>
</dbReference>
<dbReference type="KEGG" id="cavi:CAV_0584"/>
<dbReference type="InterPro" id="IPR027417">
    <property type="entry name" value="P-loop_NTPase"/>
</dbReference>
<dbReference type="GO" id="GO:0005524">
    <property type="term" value="F:ATP binding"/>
    <property type="evidence" value="ECO:0007669"/>
    <property type="project" value="UniProtKB-KW"/>
</dbReference>
<proteinExistence type="predicted"/>
<evidence type="ECO:0000256" key="2">
    <source>
        <dbReference type="ARBA" id="ARBA00022840"/>
    </source>
</evidence>
<dbReference type="SUPFAM" id="SSF52540">
    <property type="entry name" value="P-loop containing nucleoside triphosphate hydrolases"/>
    <property type="match status" value="1"/>
</dbReference>
<keyword evidence="1" id="KW-0547">Nucleotide-binding</keyword>
<keyword evidence="5" id="KW-1185">Reference proteome</keyword>